<comment type="caution">
    <text evidence="2">The sequence shown here is derived from an EMBL/GenBank/DDBJ whole genome shotgun (WGS) entry which is preliminary data.</text>
</comment>
<name>A0ABS7TKC7_9BACT</name>
<dbReference type="InterPro" id="IPR016181">
    <property type="entry name" value="Acyl_CoA_acyltransferase"/>
</dbReference>
<proteinExistence type="predicted"/>
<evidence type="ECO:0000313" key="2">
    <source>
        <dbReference type="EMBL" id="MBZ5708690.1"/>
    </source>
</evidence>
<dbReference type="PANTHER" id="PTHR43792">
    <property type="entry name" value="GNAT FAMILY, PUTATIVE (AFU_ORTHOLOGUE AFUA_3G00765)-RELATED-RELATED"/>
    <property type="match status" value="1"/>
</dbReference>
<dbReference type="PROSITE" id="PS51186">
    <property type="entry name" value="GNAT"/>
    <property type="match status" value="1"/>
</dbReference>
<dbReference type="Proteomes" id="UP001139031">
    <property type="component" value="Unassembled WGS sequence"/>
</dbReference>
<gene>
    <name evidence="2" type="ORF">K7C98_05440</name>
</gene>
<dbReference type="EMBL" id="JAIRAU010000001">
    <property type="protein sequence ID" value="MBZ5708690.1"/>
    <property type="molecule type" value="Genomic_DNA"/>
</dbReference>
<evidence type="ECO:0000313" key="3">
    <source>
        <dbReference type="Proteomes" id="UP001139031"/>
    </source>
</evidence>
<dbReference type="InterPro" id="IPR000182">
    <property type="entry name" value="GNAT_dom"/>
</dbReference>
<dbReference type="InterPro" id="IPR051531">
    <property type="entry name" value="N-acetyltransferase"/>
</dbReference>
<evidence type="ECO:0000259" key="1">
    <source>
        <dbReference type="PROSITE" id="PS51186"/>
    </source>
</evidence>
<reference evidence="2" key="1">
    <citation type="submission" date="2021-08" db="EMBL/GenBank/DDBJ databases">
        <authorList>
            <person name="Stevens D.C."/>
        </authorList>
    </citation>
    <scope>NUCLEOTIDE SEQUENCE</scope>
    <source>
        <strain evidence="2">DSM 53165</strain>
    </source>
</reference>
<sequence>MSSEPGPRSPNLEYRRPVAADAGALHALITDDHIKRYLFHGQRMPPGWSVATIAASEELYRVHRVGVWLLYAAGVAEPLGFCGFVTLAGFDAFGGEPQLVYALREAYTGRGYACEAAAACIEFARAHADLPAIFAVVDEPNRAAIRVLEKLGLSRHGELPGAFGAMLLFRRDLEH</sequence>
<dbReference type="RefSeq" id="WP_224190444.1">
    <property type="nucleotide sequence ID" value="NZ_JAIRAU010000001.1"/>
</dbReference>
<feature type="domain" description="N-acetyltransferase" evidence="1">
    <location>
        <begin position="12"/>
        <end position="174"/>
    </location>
</feature>
<dbReference type="Gene3D" id="3.40.630.30">
    <property type="match status" value="1"/>
</dbReference>
<dbReference type="SUPFAM" id="SSF55729">
    <property type="entry name" value="Acyl-CoA N-acyltransferases (Nat)"/>
    <property type="match status" value="1"/>
</dbReference>
<protein>
    <submittedName>
        <fullName evidence="2">GNAT family N-acetyltransferase</fullName>
    </submittedName>
</protein>
<dbReference type="PANTHER" id="PTHR43792:SF1">
    <property type="entry name" value="N-ACETYLTRANSFERASE DOMAIN-CONTAINING PROTEIN"/>
    <property type="match status" value="1"/>
</dbReference>
<organism evidence="2 3">
    <name type="scientific">Nannocystis pusilla</name>
    <dbReference type="NCBI Taxonomy" id="889268"/>
    <lineage>
        <taxon>Bacteria</taxon>
        <taxon>Pseudomonadati</taxon>
        <taxon>Myxococcota</taxon>
        <taxon>Polyangia</taxon>
        <taxon>Nannocystales</taxon>
        <taxon>Nannocystaceae</taxon>
        <taxon>Nannocystis</taxon>
    </lineage>
</organism>
<accession>A0ABS7TKC7</accession>
<keyword evidence="3" id="KW-1185">Reference proteome</keyword>
<dbReference type="Pfam" id="PF13302">
    <property type="entry name" value="Acetyltransf_3"/>
    <property type="match status" value="1"/>
</dbReference>